<comment type="caution">
    <text evidence="2">The sequence shown here is derived from an EMBL/GenBank/DDBJ whole genome shotgun (WGS) entry which is preliminary data.</text>
</comment>
<feature type="transmembrane region" description="Helical" evidence="1">
    <location>
        <begin position="26"/>
        <end position="44"/>
    </location>
</feature>
<sequence>MAFHRIGDSIYSDDELRHRNEEVMSILVPAIVTAIGVYFLHATLSVLPFFVVHTTMAKLAYISTGIVLFCLGYTFRKLIVVLVVLAVAGTIFTLCGIALWHWLVH</sequence>
<keyword evidence="1" id="KW-0472">Membrane</keyword>
<accession>A0ABX0N970</accession>
<feature type="transmembrane region" description="Helical" evidence="1">
    <location>
        <begin position="78"/>
        <end position="103"/>
    </location>
</feature>
<reference evidence="2 3" key="1">
    <citation type="submission" date="2019-10" db="EMBL/GenBank/DDBJ databases">
        <title>Taxonomy of Antarctic Massilia spp.: description of Massilia rubra sp. nov., Massilia aquatica sp. nov., Massilia mucilaginosa sp. nov., Massilia frigida sp. nov. isolated from streams, lakes and regoliths.</title>
        <authorList>
            <person name="Holochova P."/>
            <person name="Sedlacek I."/>
            <person name="Kralova S."/>
            <person name="Maslanova I."/>
            <person name="Busse H.-J."/>
            <person name="Stankova E."/>
            <person name="Vrbovska V."/>
            <person name="Kovarovic V."/>
            <person name="Bartak M."/>
            <person name="Svec P."/>
            <person name="Pantucek R."/>
        </authorList>
    </citation>
    <scope>NUCLEOTIDE SEQUENCE [LARGE SCALE GENOMIC DNA]</scope>
    <source>
        <strain evidence="2 3">CCM 8695</strain>
    </source>
</reference>
<dbReference type="Proteomes" id="UP000621455">
    <property type="component" value="Unassembled WGS sequence"/>
</dbReference>
<proteinExistence type="predicted"/>
<keyword evidence="1" id="KW-0812">Transmembrane</keyword>
<evidence type="ECO:0000256" key="1">
    <source>
        <dbReference type="SAM" id="Phobius"/>
    </source>
</evidence>
<keyword evidence="1" id="KW-1133">Transmembrane helix</keyword>
<keyword evidence="3" id="KW-1185">Reference proteome</keyword>
<evidence type="ECO:0000313" key="3">
    <source>
        <dbReference type="Proteomes" id="UP000621455"/>
    </source>
</evidence>
<gene>
    <name evidence="2" type="ORF">F2P44_22180</name>
</gene>
<evidence type="ECO:0000313" key="2">
    <source>
        <dbReference type="EMBL" id="NHZ81962.1"/>
    </source>
</evidence>
<dbReference type="EMBL" id="WHJG01000027">
    <property type="protein sequence ID" value="NHZ81962.1"/>
    <property type="molecule type" value="Genomic_DNA"/>
</dbReference>
<protein>
    <submittedName>
        <fullName evidence="2">Uncharacterized protein</fullName>
    </submittedName>
</protein>
<dbReference type="RefSeq" id="WP_167089545.1">
    <property type="nucleotide sequence ID" value="NZ_WHJG01000027.1"/>
</dbReference>
<feature type="transmembrane region" description="Helical" evidence="1">
    <location>
        <begin position="50"/>
        <end position="71"/>
    </location>
</feature>
<organism evidence="2 3">
    <name type="scientific">Massilia frigida</name>
    <dbReference type="NCBI Taxonomy" id="2609281"/>
    <lineage>
        <taxon>Bacteria</taxon>
        <taxon>Pseudomonadati</taxon>
        <taxon>Pseudomonadota</taxon>
        <taxon>Betaproteobacteria</taxon>
        <taxon>Burkholderiales</taxon>
        <taxon>Oxalobacteraceae</taxon>
        <taxon>Telluria group</taxon>
        <taxon>Massilia</taxon>
    </lineage>
</organism>
<name>A0ABX0N970_9BURK</name>